<reference evidence="1 2" key="1">
    <citation type="submission" date="2018-05" db="EMBL/GenBank/DDBJ databases">
        <title>Brachybacterium sp. M1HQ-2T, whole genome shotgun sequence.</title>
        <authorList>
            <person name="Tuo L."/>
        </authorList>
    </citation>
    <scope>NUCLEOTIDE SEQUENCE [LARGE SCALE GENOMIC DNA]</scope>
    <source>
        <strain evidence="1 2">M1HQ-2</strain>
    </source>
</reference>
<comment type="caution">
    <text evidence="1">The sequence shown here is derived from an EMBL/GenBank/DDBJ whole genome shotgun (WGS) entry which is preliminary data.</text>
</comment>
<dbReference type="OrthoDB" id="3268465at2"/>
<dbReference type="Proteomes" id="UP000245590">
    <property type="component" value="Unassembled WGS sequence"/>
</dbReference>
<keyword evidence="2" id="KW-1185">Reference proteome</keyword>
<gene>
    <name evidence="1" type="ORF">DEO23_06355</name>
</gene>
<dbReference type="RefSeq" id="WP_109275166.1">
    <property type="nucleotide sequence ID" value="NZ_QFKX01000002.1"/>
</dbReference>
<name>A0A2U2RL21_9MICO</name>
<evidence type="ECO:0000313" key="2">
    <source>
        <dbReference type="Proteomes" id="UP000245590"/>
    </source>
</evidence>
<accession>A0A2U2RL21</accession>
<organism evidence="1 2">
    <name type="scientific">Brachybacterium endophyticum</name>
    <dbReference type="NCBI Taxonomy" id="2182385"/>
    <lineage>
        <taxon>Bacteria</taxon>
        <taxon>Bacillati</taxon>
        <taxon>Actinomycetota</taxon>
        <taxon>Actinomycetes</taxon>
        <taxon>Micrococcales</taxon>
        <taxon>Dermabacteraceae</taxon>
        <taxon>Brachybacterium</taxon>
    </lineage>
</organism>
<evidence type="ECO:0000313" key="1">
    <source>
        <dbReference type="EMBL" id="PWH06572.1"/>
    </source>
</evidence>
<dbReference type="EMBL" id="QFKX01000002">
    <property type="protein sequence ID" value="PWH06572.1"/>
    <property type="molecule type" value="Genomic_DNA"/>
</dbReference>
<dbReference type="AlphaFoldDB" id="A0A2U2RL21"/>
<sequence length="294" mass="31718">MVAEQATSEEIASHRLQLPHGTPAESVLMMVRNVIPRAEIADGVIDLGDGAVLEEDARRPARWTLRTPRIRDTEPASGRPDSHGYGRAFAEGMPYGQEHAMLDLIWSLARRLEGAVVTDSHHRLEPHPCHVRDLTVTSPHALDPEDLLELLHAVEADAQLVRPPAGAETTSFVVRIPLGVPETGAGIRTSGAGSVLIDADEDEPEEEIHVRVGPTGAPTALGALPWLEDAVDYAIVHLPLDEAENETDLPDAATAERWAEIYRRIGRIAGVLAETVGGYVTDLEGFLVDPADLA</sequence>
<proteinExistence type="predicted"/>
<protein>
    <submittedName>
        <fullName evidence="1">Uncharacterized protein</fullName>
    </submittedName>
</protein>